<dbReference type="GO" id="GO:1990351">
    <property type="term" value="C:transporter complex"/>
    <property type="evidence" value="ECO:0007669"/>
    <property type="project" value="TreeGrafter"/>
</dbReference>
<evidence type="ECO:0000313" key="8">
    <source>
        <dbReference type="EMBL" id="KTT22832.1"/>
    </source>
</evidence>
<dbReference type="Pfam" id="PF04390">
    <property type="entry name" value="LptE"/>
    <property type="match status" value="1"/>
</dbReference>
<dbReference type="GO" id="GO:0015920">
    <property type="term" value="P:lipopolysaccharide transport"/>
    <property type="evidence" value="ECO:0007669"/>
    <property type="project" value="TreeGrafter"/>
</dbReference>
<keyword evidence="3" id="KW-0564">Palmitate</keyword>
<feature type="transmembrane region" description="Helical" evidence="7">
    <location>
        <begin position="21"/>
        <end position="43"/>
    </location>
</feature>
<dbReference type="PANTHER" id="PTHR38098:SF1">
    <property type="entry name" value="LPS-ASSEMBLY LIPOPROTEIN LPTE"/>
    <property type="match status" value="1"/>
</dbReference>
<keyword evidence="4 6" id="KW-0998">Cell outer membrane</keyword>
<dbReference type="GO" id="GO:0009279">
    <property type="term" value="C:cell outer membrane"/>
    <property type="evidence" value="ECO:0007669"/>
    <property type="project" value="UniProtKB-UniRule"/>
</dbReference>
<dbReference type="EMBL" id="LDSL01000053">
    <property type="protein sequence ID" value="KTT22832.1"/>
    <property type="molecule type" value="Genomic_DNA"/>
</dbReference>
<evidence type="ECO:0000256" key="7">
    <source>
        <dbReference type="SAM" id="Phobius"/>
    </source>
</evidence>
<dbReference type="InterPro" id="IPR006311">
    <property type="entry name" value="TAT_signal"/>
</dbReference>
<organism evidence="8 9">
    <name type="scientific">Pseudacidovorax intermedius</name>
    <dbReference type="NCBI Taxonomy" id="433924"/>
    <lineage>
        <taxon>Bacteria</taxon>
        <taxon>Pseudomonadati</taxon>
        <taxon>Pseudomonadota</taxon>
        <taxon>Betaproteobacteria</taxon>
        <taxon>Burkholderiales</taxon>
        <taxon>Comamonadaceae</taxon>
        <taxon>Pseudacidovorax</taxon>
    </lineage>
</organism>
<accession>A0A147GYS4</accession>
<dbReference type="PROSITE" id="PS51318">
    <property type="entry name" value="TAT"/>
    <property type="match status" value="1"/>
</dbReference>
<dbReference type="HAMAP" id="MF_01186">
    <property type="entry name" value="LPS_assembly_LptE"/>
    <property type="match status" value="1"/>
</dbReference>
<name>A0A147GYS4_9BURK</name>
<keyword evidence="1" id="KW-0732">Signal</keyword>
<comment type="similarity">
    <text evidence="6">Belongs to the LptE lipoprotein family.</text>
</comment>
<keyword evidence="7" id="KW-1133">Transmembrane helix</keyword>
<keyword evidence="7" id="KW-0812">Transmembrane</keyword>
<dbReference type="PANTHER" id="PTHR38098">
    <property type="entry name" value="LPS-ASSEMBLY LIPOPROTEIN LPTE"/>
    <property type="match status" value="1"/>
</dbReference>
<evidence type="ECO:0000256" key="3">
    <source>
        <dbReference type="ARBA" id="ARBA00023139"/>
    </source>
</evidence>
<dbReference type="GO" id="GO:0001530">
    <property type="term" value="F:lipopolysaccharide binding"/>
    <property type="evidence" value="ECO:0007669"/>
    <property type="project" value="TreeGrafter"/>
</dbReference>
<proteinExistence type="inferred from homology"/>
<keyword evidence="5" id="KW-0449">Lipoprotein</keyword>
<dbReference type="Gene3D" id="3.30.160.150">
    <property type="entry name" value="Lipoprotein like domain"/>
    <property type="match status" value="1"/>
</dbReference>
<reference evidence="8 9" key="1">
    <citation type="journal article" date="2016" name="Front. Microbiol.">
        <title>Genomic Resource of Rice Seed Associated Bacteria.</title>
        <authorList>
            <person name="Midha S."/>
            <person name="Bansal K."/>
            <person name="Sharma S."/>
            <person name="Kumar N."/>
            <person name="Patil P.P."/>
            <person name="Chaudhry V."/>
            <person name="Patil P.B."/>
        </authorList>
    </citation>
    <scope>NUCLEOTIDE SEQUENCE [LARGE SCALE GENOMIC DNA]</scope>
    <source>
        <strain evidence="8 9">NS331</strain>
    </source>
</reference>
<comment type="caution">
    <text evidence="8">The sequence shown here is derived from an EMBL/GenBank/DDBJ whole genome shotgun (WGS) entry which is preliminary data.</text>
</comment>
<sequence length="187" mass="19919">MRAGARLSGRRPGAAAGPSRRGLLLGAGVLPMAALLAGCGFRLRGAAQFPFRSIAVTGVPGVAAELRRALRGQGDLKVLANTDPVTEAEAVCELSDEARTSAILSTNSTGQARDLSISLQISYRLRTKDGRELIPKTPLSLSRDISYNENTVLAKEAEQNFLYRDMMQDMAQQLVRRLAAAKPPAAS</sequence>
<protein>
    <recommendedName>
        <fullName evidence="6">LPS-assembly lipoprotein LptE</fullName>
    </recommendedName>
</protein>
<evidence type="ECO:0000256" key="6">
    <source>
        <dbReference type="HAMAP-Rule" id="MF_01186"/>
    </source>
</evidence>
<dbReference type="InterPro" id="IPR007485">
    <property type="entry name" value="LPS_assembly_LptE"/>
</dbReference>
<comment type="subunit">
    <text evidence="6">Component of the lipopolysaccharide transport and assembly complex. Interacts with LptD.</text>
</comment>
<evidence type="ECO:0000256" key="4">
    <source>
        <dbReference type="ARBA" id="ARBA00023237"/>
    </source>
</evidence>
<evidence type="ECO:0000313" key="9">
    <source>
        <dbReference type="Proteomes" id="UP000072741"/>
    </source>
</evidence>
<comment type="function">
    <text evidence="6">Together with LptD, is involved in the assembly of lipopolysaccharide (LPS) at the surface of the outer membrane. Required for the proper assembly of LptD. Binds LPS and may serve as the LPS recognition site at the outer membrane.</text>
</comment>
<evidence type="ECO:0000256" key="1">
    <source>
        <dbReference type="ARBA" id="ARBA00022729"/>
    </source>
</evidence>
<evidence type="ECO:0000256" key="5">
    <source>
        <dbReference type="ARBA" id="ARBA00023288"/>
    </source>
</evidence>
<keyword evidence="9" id="KW-1185">Reference proteome</keyword>
<keyword evidence="2 6" id="KW-0472">Membrane</keyword>
<gene>
    <name evidence="6" type="primary">lptE</name>
    <name evidence="8" type="ORF">NS331_09035</name>
</gene>
<dbReference type="GO" id="GO:0043165">
    <property type="term" value="P:Gram-negative-bacterium-type cell outer membrane assembly"/>
    <property type="evidence" value="ECO:0007669"/>
    <property type="project" value="UniProtKB-UniRule"/>
</dbReference>
<evidence type="ECO:0000256" key="2">
    <source>
        <dbReference type="ARBA" id="ARBA00023136"/>
    </source>
</evidence>
<dbReference type="Proteomes" id="UP000072741">
    <property type="component" value="Unassembled WGS sequence"/>
</dbReference>
<dbReference type="AlphaFoldDB" id="A0A147GYS4"/>